<gene>
    <name evidence="1" type="ORF">EV03_2147</name>
</gene>
<organism evidence="1 2">
    <name type="scientific">Prochlorococcus marinus str. PAC1</name>
    <dbReference type="NCBI Taxonomy" id="59924"/>
    <lineage>
        <taxon>Bacteria</taxon>
        <taxon>Bacillati</taxon>
        <taxon>Cyanobacteriota</taxon>
        <taxon>Cyanophyceae</taxon>
        <taxon>Synechococcales</taxon>
        <taxon>Prochlorococcaceae</taxon>
        <taxon>Prochlorococcus</taxon>
    </lineage>
</organism>
<protein>
    <submittedName>
        <fullName evidence="1">Uncharacterized protein</fullName>
    </submittedName>
</protein>
<accession>A0A0A2C530</accession>
<sequence>MDFCNSKQDWSQRKKFFQTKKLHMLISIKESYERKLAAISASISKLEEQIESNLSTVES</sequence>
<dbReference type="AlphaFoldDB" id="A0A0A2C530"/>
<name>A0A0A2C530_PROMR</name>
<evidence type="ECO:0000313" key="2">
    <source>
        <dbReference type="Proteomes" id="UP000030392"/>
    </source>
</evidence>
<dbReference type="EMBL" id="JNAX01000015">
    <property type="protein sequence ID" value="KGG19759.1"/>
    <property type="molecule type" value="Genomic_DNA"/>
</dbReference>
<evidence type="ECO:0000313" key="1">
    <source>
        <dbReference type="EMBL" id="KGG19759.1"/>
    </source>
</evidence>
<comment type="caution">
    <text evidence="1">The sequence shown here is derived from an EMBL/GenBank/DDBJ whole genome shotgun (WGS) entry which is preliminary data.</text>
</comment>
<dbReference type="Proteomes" id="UP000030392">
    <property type="component" value="Unassembled WGS sequence"/>
</dbReference>
<proteinExistence type="predicted"/>
<reference evidence="2" key="1">
    <citation type="journal article" date="2014" name="Sci. Data">
        <title>Genomes of diverse isolates of the marine cyanobacterium Prochlorococcus.</title>
        <authorList>
            <person name="Biller S."/>
            <person name="Berube P."/>
            <person name="Thompson J."/>
            <person name="Kelly L."/>
            <person name="Roggensack S."/>
            <person name="Awad L."/>
            <person name="Roache-Johnson K."/>
            <person name="Ding H."/>
            <person name="Giovannoni S.J."/>
            <person name="Moore L.R."/>
            <person name="Chisholm S.W."/>
        </authorList>
    </citation>
    <scope>NUCLEOTIDE SEQUENCE [LARGE SCALE GENOMIC DNA]</scope>
    <source>
        <strain evidence="2">PAC1</strain>
    </source>
</reference>